<accession>A0A7K2IWL8</accession>
<dbReference type="Pfam" id="PF17932">
    <property type="entry name" value="TetR_C_24"/>
    <property type="match status" value="1"/>
</dbReference>
<dbReference type="Proteomes" id="UP001585053">
    <property type="component" value="Unassembled WGS sequence"/>
</dbReference>
<dbReference type="AlphaFoldDB" id="A0A7K2IWL8"/>
<dbReference type="Gene3D" id="1.10.357.10">
    <property type="entry name" value="Tetracycline Repressor, domain 2"/>
    <property type="match status" value="1"/>
</dbReference>
<comment type="caution">
    <text evidence="3">The sequence shown here is derived from an EMBL/GenBank/DDBJ whole genome shotgun (WGS) entry which is preliminary data.</text>
</comment>
<dbReference type="RefSeq" id="WP_014912063.1">
    <property type="nucleotide sequence ID" value="NZ_JAYMRS010000002.1"/>
</dbReference>
<dbReference type="SUPFAM" id="SSF48498">
    <property type="entry name" value="Tetracyclin repressor-like, C-terminal domain"/>
    <property type="match status" value="1"/>
</dbReference>
<gene>
    <name evidence="3" type="ORF">GTW20_19385</name>
    <name evidence="2" type="ORF">VSQ78_07890</name>
</gene>
<sequence length="206" mass="23087">MTADLSPHSLRTTAPVLDCAARLFAEHGSRGLPMSALTHRIAAETSTDGAALRRAFPTRFDLTYAIVLRATRERVNDQLTTDVPDSPATRRMADLVRRHVASGWRHRDAVALGRELLPTLRAIHPVRHREISGLHRLFRDHVREIVLAGIREGRFEITDPGRAADKVLETFDSLLHWYDPEAGLSIADLGDVYVDLVIHHQLGHPR</sequence>
<reference evidence="3 4" key="1">
    <citation type="journal article" date="2019" name="Nat. Commun.">
        <title>The antimicrobial potential of Streptomyces from insect microbiomes.</title>
        <authorList>
            <person name="Chevrette M.G."/>
            <person name="Carlson C.M."/>
            <person name="Ortega H.E."/>
            <person name="Thomas C."/>
            <person name="Ananiev G.E."/>
            <person name="Barns K.J."/>
            <person name="Book A.J."/>
            <person name="Cagnazzo J."/>
            <person name="Carlos C."/>
            <person name="Flanigan W."/>
            <person name="Grubbs K.J."/>
            <person name="Horn H.A."/>
            <person name="Hoffmann F.M."/>
            <person name="Klassen J.L."/>
            <person name="Knack J.J."/>
            <person name="Lewin G.R."/>
            <person name="McDonald B.R."/>
            <person name="Muller L."/>
            <person name="Melo W.G.P."/>
            <person name="Pinto-Tomas A.A."/>
            <person name="Schmitz A."/>
            <person name="Wendt-Pienkowski E."/>
            <person name="Wildman S."/>
            <person name="Zhao M."/>
            <person name="Zhang F."/>
            <person name="Bugni T.S."/>
            <person name="Andes D.R."/>
            <person name="Pupo M.T."/>
            <person name="Currie C.R."/>
        </authorList>
    </citation>
    <scope>NUCLEOTIDE SEQUENCE [LARGE SCALE GENOMIC DNA]</scope>
    <source>
        <strain evidence="3 4">SID5840</strain>
    </source>
</reference>
<organism evidence="3 4">
    <name type="scientific">Nocardiopsis alba</name>
    <dbReference type="NCBI Taxonomy" id="53437"/>
    <lineage>
        <taxon>Bacteria</taxon>
        <taxon>Bacillati</taxon>
        <taxon>Actinomycetota</taxon>
        <taxon>Actinomycetes</taxon>
        <taxon>Streptosporangiales</taxon>
        <taxon>Nocardiopsidaceae</taxon>
        <taxon>Nocardiopsis</taxon>
    </lineage>
</organism>
<dbReference type="EMBL" id="WWHY01000001">
    <property type="protein sequence ID" value="MYR34349.1"/>
    <property type="molecule type" value="Genomic_DNA"/>
</dbReference>
<dbReference type="InterPro" id="IPR041490">
    <property type="entry name" value="KstR2_TetR_C"/>
</dbReference>
<proteinExistence type="predicted"/>
<dbReference type="Proteomes" id="UP000467124">
    <property type="component" value="Unassembled WGS sequence"/>
</dbReference>
<evidence type="ECO:0000259" key="1">
    <source>
        <dbReference type="Pfam" id="PF17932"/>
    </source>
</evidence>
<evidence type="ECO:0000313" key="3">
    <source>
        <dbReference type="EMBL" id="MYR34349.1"/>
    </source>
</evidence>
<protein>
    <submittedName>
        <fullName evidence="3">TetR/AcrR family transcriptional regulator</fullName>
    </submittedName>
</protein>
<dbReference type="InterPro" id="IPR036271">
    <property type="entry name" value="Tet_transcr_reg_TetR-rel_C_sf"/>
</dbReference>
<keyword evidence="5" id="KW-1185">Reference proteome</keyword>
<evidence type="ECO:0000313" key="4">
    <source>
        <dbReference type="Proteomes" id="UP000467124"/>
    </source>
</evidence>
<reference evidence="2 5" key="2">
    <citation type="submission" date="2024-01" db="EMBL/GenBank/DDBJ databases">
        <title>Genome mining of biosynthetic gene clusters to explore secondary metabolites of Streptomyces sp.</title>
        <authorList>
            <person name="Baig A."/>
            <person name="Ajitkumar Shintre N."/>
            <person name="Kumar H."/>
            <person name="Anbarasu A."/>
            <person name="Ramaiah S."/>
        </authorList>
    </citation>
    <scope>NUCLEOTIDE SEQUENCE [LARGE SCALE GENOMIC DNA]</scope>
    <source>
        <strain evidence="2 5">A01</strain>
    </source>
</reference>
<dbReference type="OMA" id="LLHWYDP"/>
<evidence type="ECO:0000313" key="5">
    <source>
        <dbReference type="Proteomes" id="UP001585053"/>
    </source>
</evidence>
<dbReference type="InterPro" id="IPR009057">
    <property type="entry name" value="Homeodomain-like_sf"/>
</dbReference>
<evidence type="ECO:0000313" key="2">
    <source>
        <dbReference type="EMBL" id="MFB8767623.1"/>
    </source>
</evidence>
<name>A0A7K2IWL8_9ACTN</name>
<feature type="domain" description="HTH-type transcriptional repressor KstR2 C-terminal" evidence="1">
    <location>
        <begin position="86"/>
        <end position="199"/>
    </location>
</feature>
<dbReference type="SUPFAM" id="SSF46689">
    <property type="entry name" value="Homeodomain-like"/>
    <property type="match status" value="1"/>
</dbReference>
<dbReference type="EMBL" id="JAYMRS010000002">
    <property type="protein sequence ID" value="MFB8767623.1"/>
    <property type="molecule type" value="Genomic_DNA"/>
</dbReference>